<dbReference type="EMBL" id="VXLC01000006">
    <property type="protein sequence ID" value="KAA8887752.1"/>
    <property type="molecule type" value="Genomic_DNA"/>
</dbReference>
<sequence>MIGGLIGASPAAVAEQPAQAQPLPRAHAHNDYLHQRPLYDAVAEGFTSVEADVYPWPGSSDLPVAHTPFEIRPERTLRSLYLDPLRQLVTANGGTVIPGYPGEFQLLIEIKWDAPAAYRALDALLREPAYAGLFTRYVNGQVVRGPVTISLLTAFTSATELHTTMAAQNTRSAFRVGAPEDLGTGIPTELMPEINADWTKLFRWKGIGPMPDAERRTLTDLVDRAHREGKRIRFWATPDQPGAARQALWDAQYTAGVDRLSTDDLPGLAEYLRSR</sequence>
<evidence type="ECO:0000313" key="2">
    <source>
        <dbReference type="EMBL" id="KAA8887752.1"/>
    </source>
</evidence>
<reference evidence="2 3" key="1">
    <citation type="submission" date="2019-09" db="EMBL/GenBank/DDBJ databases">
        <authorList>
            <person name="Wang X."/>
        </authorList>
    </citation>
    <scope>NUCLEOTIDE SEQUENCE [LARGE SCALE GENOMIC DNA]</scope>
    <source>
        <strain evidence="2 3">CICC 11023</strain>
    </source>
</reference>
<dbReference type="GO" id="GO:0006629">
    <property type="term" value="P:lipid metabolic process"/>
    <property type="evidence" value="ECO:0007669"/>
    <property type="project" value="InterPro"/>
</dbReference>
<comment type="caution">
    <text evidence="2">The sequence shown here is derived from an EMBL/GenBank/DDBJ whole genome shotgun (WGS) entry which is preliminary data.</text>
</comment>
<dbReference type="AlphaFoldDB" id="A0A5N0EEC3"/>
<dbReference type="PANTHER" id="PTHR31571">
    <property type="entry name" value="ALTERED INHERITANCE OF MITOCHONDRIA PROTEIN 6"/>
    <property type="match status" value="1"/>
</dbReference>
<dbReference type="OrthoDB" id="384721at2"/>
<accession>A0A5N0EEC3</accession>
<proteinExistence type="predicted"/>
<dbReference type="InterPro" id="IPR051236">
    <property type="entry name" value="HAT_RTT109-like"/>
</dbReference>
<dbReference type="InterPro" id="IPR017946">
    <property type="entry name" value="PLC-like_Pdiesterase_TIM-brl"/>
</dbReference>
<keyword evidence="3" id="KW-1185">Reference proteome</keyword>
<dbReference type="PANTHER" id="PTHR31571:SF1">
    <property type="entry name" value="ALTERED INHERITANCE OF MITOCHONDRIA PROTEIN 6"/>
    <property type="match status" value="1"/>
</dbReference>
<dbReference type="GO" id="GO:0008081">
    <property type="term" value="F:phosphoric diester hydrolase activity"/>
    <property type="evidence" value="ECO:0007669"/>
    <property type="project" value="InterPro"/>
</dbReference>
<protein>
    <recommendedName>
        <fullName evidence="1">Altered inheritance of mitochondria protein 6</fullName>
    </recommendedName>
</protein>
<gene>
    <name evidence="2" type="ORF">F3087_18255</name>
</gene>
<organism evidence="2 3">
    <name type="scientific">Nocardia colli</name>
    <dbReference type="NCBI Taxonomy" id="2545717"/>
    <lineage>
        <taxon>Bacteria</taxon>
        <taxon>Bacillati</taxon>
        <taxon>Actinomycetota</taxon>
        <taxon>Actinomycetes</taxon>
        <taxon>Mycobacteriales</taxon>
        <taxon>Nocardiaceae</taxon>
        <taxon>Nocardia</taxon>
    </lineage>
</organism>
<evidence type="ECO:0000256" key="1">
    <source>
        <dbReference type="ARBA" id="ARBA00014286"/>
    </source>
</evidence>
<dbReference type="Proteomes" id="UP000323876">
    <property type="component" value="Unassembled WGS sequence"/>
</dbReference>
<name>A0A5N0EEC3_9NOCA</name>
<evidence type="ECO:0000313" key="3">
    <source>
        <dbReference type="Proteomes" id="UP000323876"/>
    </source>
</evidence>
<dbReference type="SUPFAM" id="SSF51695">
    <property type="entry name" value="PLC-like phosphodiesterases"/>
    <property type="match status" value="1"/>
</dbReference>